<dbReference type="SUPFAM" id="SSF49899">
    <property type="entry name" value="Concanavalin A-like lectins/glucanases"/>
    <property type="match status" value="1"/>
</dbReference>
<gene>
    <name evidence="6" type="ORF">EV138_5484</name>
</gene>
<dbReference type="Pfam" id="PF13385">
    <property type="entry name" value="Laminin_G_3"/>
    <property type="match status" value="1"/>
</dbReference>
<evidence type="ECO:0000313" key="7">
    <source>
        <dbReference type="Proteomes" id="UP000295151"/>
    </source>
</evidence>
<accession>A0A4R7THR7</accession>
<dbReference type="InterPro" id="IPR006558">
    <property type="entry name" value="LamG-like"/>
</dbReference>
<proteinExistence type="predicted"/>
<evidence type="ECO:0000256" key="3">
    <source>
        <dbReference type="SAM" id="MobiDB-lite"/>
    </source>
</evidence>
<protein>
    <submittedName>
        <fullName evidence="6">Concanavalin A-like lectin/glucanase superfamily protein</fullName>
    </submittedName>
</protein>
<keyword evidence="1 4" id="KW-0732">Signal</keyword>
<feature type="domain" description="LamG-like jellyroll fold" evidence="5">
    <location>
        <begin position="763"/>
        <end position="926"/>
    </location>
</feature>
<feature type="region of interest" description="Disordered" evidence="3">
    <location>
        <begin position="237"/>
        <end position="263"/>
    </location>
</feature>
<evidence type="ECO:0000313" key="6">
    <source>
        <dbReference type="EMBL" id="TDU91871.1"/>
    </source>
</evidence>
<dbReference type="Proteomes" id="UP000295151">
    <property type="component" value="Unassembled WGS sequence"/>
</dbReference>
<feature type="signal peptide" evidence="4">
    <location>
        <begin position="1"/>
        <end position="40"/>
    </location>
</feature>
<dbReference type="GO" id="GO:0030246">
    <property type="term" value="F:carbohydrate binding"/>
    <property type="evidence" value="ECO:0007669"/>
    <property type="project" value="UniProtKB-KW"/>
</dbReference>
<sequence>MYRWGLSNFSGSMTRRAISATCALTAGVLGWLAVAPGSHAPAAAVANVADSRSAVQQAADSGAPVEVLQKRTEDSKTLANPDGTFTLEQSAVPVRKKKDGQWVDLDPTLARGQDGLIRPKATAVDMVFSSGGTGPLVVLDSDDRKLKLTWPTALPTPTVQSDSLTYPSVYPGVDLRISVTKESFSEVLIVHTRQAAQLPELQQVQLALDAPGLQMRRTAGGTVEAVDNFGEAVFSAPKPAMWDSSGDGDLQPPSADRTEEPLEGDSVATMPVAVTQNSLTVTPVRSLIDDPATVYPLHVDPPFTGVRVARSMINEHYPTTSSWGWGGDEGVGYQSYEPWSRKRLLFGFSVGQIAGADVQSAVFSAYETWSASCTPKVVEVWKVAKFTDATTWSNGSGSGIWKQKLSYATAAHGRDGCDPGGYWVPFAVPTAVDEVVSAHGSTVYLGMRASSETDELAWKRFRYDVKLSVTYNYPPTIVDPHTKDPYTACVTTSASDPVIGDNTPIPVVSIVDPDTTDDGQHVWADFEMRRAVDQSPFFTYTTAAKKGGSGIYFEPPPEAVAHQPLWSNTTYVWRARAHDGVTTSPWSTGCLFYVDTTKPLAPIITVEPVASSYPMNQPVTIRLSPNGETDLTRYGYAINDDAPGPNSLSLSAASFTTTPSAFGTWSVSAWSYDQAGNQSAQRTTVLRVQGTDPVGRWPMDEGSGVFTADEGSGKHGMNLSPQATWEEGNHGASEGDHSVYLHGLQTSGDTTATAASNIIDTSQNFTVAARVKLDIKSNRQVIVSEDQPGRSSFALGTSEMTWTGRDGSEPEDQSDRWVKWNFTVSTSNGPVTAETDFVNYRAGDWAHVVGVFDRSTRDLKIYVNGIQQQKKEGGTALSTKIPVRTSVVDGTGPFRTGFGIDNSAVNYWFRGLVEDVNIYDGLIGDDAIQALALGNN</sequence>
<reference evidence="6 7" key="1">
    <citation type="submission" date="2019-03" db="EMBL/GenBank/DDBJ databases">
        <title>Genomic Encyclopedia of Type Strains, Phase III (KMG-III): the genomes of soil and plant-associated and newly described type strains.</title>
        <authorList>
            <person name="Whitman W."/>
        </authorList>
    </citation>
    <scope>NUCLEOTIDE SEQUENCE [LARGE SCALE GENOMIC DNA]</scope>
    <source>
        <strain evidence="6 7">VKM Ac-2575</strain>
    </source>
</reference>
<dbReference type="Gene3D" id="2.60.120.200">
    <property type="match status" value="1"/>
</dbReference>
<keyword evidence="2" id="KW-1015">Disulfide bond</keyword>
<evidence type="ECO:0000256" key="2">
    <source>
        <dbReference type="ARBA" id="ARBA00023157"/>
    </source>
</evidence>
<name>A0A4R7THR7_9ACTN</name>
<comment type="caution">
    <text evidence="6">The sequence shown here is derived from an EMBL/GenBank/DDBJ whole genome shotgun (WGS) entry which is preliminary data.</text>
</comment>
<evidence type="ECO:0000256" key="4">
    <source>
        <dbReference type="SAM" id="SignalP"/>
    </source>
</evidence>
<dbReference type="EMBL" id="SOCE01000001">
    <property type="protein sequence ID" value="TDU91871.1"/>
    <property type="molecule type" value="Genomic_DNA"/>
</dbReference>
<dbReference type="SMART" id="SM00560">
    <property type="entry name" value="LamGL"/>
    <property type="match status" value="1"/>
</dbReference>
<feature type="chain" id="PRO_5038838632" evidence="4">
    <location>
        <begin position="41"/>
        <end position="936"/>
    </location>
</feature>
<evidence type="ECO:0000256" key="1">
    <source>
        <dbReference type="ARBA" id="ARBA00022729"/>
    </source>
</evidence>
<dbReference type="InterPro" id="IPR013320">
    <property type="entry name" value="ConA-like_dom_sf"/>
</dbReference>
<evidence type="ECO:0000259" key="5">
    <source>
        <dbReference type="SMART" id="SM00560"/>
    </source>
</evidence>
<dbReference type="AlphaFoldDB" id="A0A4R7THR7"/>
<organism evidence="6 7">
    <name type="scientific">Kribbella voronezhensis</name>
    <dbReference type="NCBI Taxonomy" id="2512212"/>
    <lineage>
        <taxon>Bacteria</taxon>
        <taxon>Bacillati</taxon>
        <taxon>Actinomycetota</taxon>
        <taxon>Actinomycetes</taxon>
        <taxon>Propionibacteriales</taxon>
        <taxon>Kribbellaceae</taxon>
        <taxon>Kribbella</taxon>
    </lineage>
</organism>
<keyword evidence="7" id="KW-1185">Reference proteome</keyword>
<keyword evidence="6" id="KW-0430">Lectin</keyword>